<dbReference type="HOGENOM" id="CLU_668479_0_0_7"/>
<dbReference type="Gene3D" id="1.20.1600.10">
    <property type="entry name" value="Outer membrane efflux proteins (OEP)"/>
    <property type="match status" value="1"/>
</dbReference>
<feature type="coiled-coil region" evidence="1">
    <location>
        <begin position="172"/>
        <end position="199"/>
    </location>
</feature>
<dbReference type="RefSeq" id="WP_011992213.1">
    <property type="nucleotide sequence ID" value="NC_009715.2"/>
</dbReference>
<feature type="coiled-coil region" evidence="1">
    <location>
        <begin position="324"/>
        <end position="358"/>
    </location>
</feature>
<accession>A7GY56</accession>
<dbReference type="SUPFAM" id="SSF56954">
    <property type="entry name" value="Outer membrane efflux proteins (OEP)"/>
    <property type="match status" value="1"/>
</dbReference>
<dbReference type="Proteomes" id="UP000006380">
    <property type="component" value="Chromosome"/>
</dbReference>
<dbReference type="AlphaFoldDB" id="A7GY56"/>
<keyword evidence="2" id="KW-0732">Signal</keyword>
<feature type="signal peptide" evidence="2">
    <location>
        <begin position="1"/>
        <end position="21"/>
    </location>
</feature>
<gene>
    <name evidence="3" type="ORF">CCV52592_1275</name>
</gene>
<dbReference type="EMBL" id="CP000767">
    <property type="protein sequence ID" value="EAU00187.1"/>
    <property type="molecule type" value="Genomic_DNA"/>
</dbReference>
<organism evidence="3 4">
    <name type="scientific">Campylobacter curvus (strain 525.92)</name>
    <dbReference type="NCBI Taxonomy" id="360105"/>
    <lineage>
        <taxon>Bacteria</taxon>
        <taxon>Pseudomonadati</taxon>
        <taxon>Campylobacterota</taxon>
        <taxon>Epsilonproteobacteria</taxon>
        <taxon>Campylobacterales</taxon>
        <taxon>Campylobacteraceae</taxon>
        <taxon>Campylobacter</taxon>
    </lineage>
</organism>
<dbReference type="OrthoDB" id="5361327at2"/>
<name>A7GY56_CAMC5</name>
<sequence length="411" mass="46152">MKIKILIPLCLACAVYGGNLAEIIALAQSAKQESLSKFNKNTSFDEQQNKRLNISFDGRYTFVPGIEGGYMTKAGSITAKIEYLLFDGGASEAANKILAHSDTIDIYKNEELANLTAFQIGKIYFNAVALDSLIALEEGYIATLASLLEEAQFFYEYNEIGKDEFDALNFVLAKHKSELEELNLKRTELRSRINLLSNGDLDFVAGSKVQMPDFSKEILSAKLAAARQDQIIKEQQSQQEKSKLTPKVYLKDSQGFSNDSFKKGGKSGSQMLGSYADANRPMLEFQWSLPDSLAASRQSQIKRIEEQKAALELSDEESMLAARLGGLESKIKRLTSQVQIAQLKQDALKQNLQNFTRRYQSGAIKYGEFLFLLDKNFSDRLNFILDSDELEITKLEYFYERAEDVATRIKG</sequence>
<dbReference type="STRING" id="360105.CCV52592_1275"/>
<reference evidence="3" key="1">
    <citation type="submission" date="2016-07" db="EMBL/GenBank/DDBJ databases">
        <title>Comparative genomics of the Campylobacter concisus group.</title>
        <authorList>
            <person name="Miller W.G."/>
            <person name="Yee E."/>
            <person name="Chapman M.H."/>
            <person name="Huynh S."/>
            <person name="Bono J.L."/>
            <person name="On S.L.W."/>
            <person name="StLeger J."/>
            <person name="Foster G."/>
            <person name="Parker C.T."/>
        </authorList>
    </citation>
    <scope>NUCLEOTIDE SEQUENCE</scope>
    <source>
        <strain evidence="3">525.92</strain>
    </source>
</reference>
<feature type="chain" id="PRO_5002709686" evidence="2">
    <location>
        <begin position="22"/>
        <end position="411"/>
    </location>
</feature>
<evidence type="ECO:0000256" key="1">
    <source>
        <dbReference type="SAM" id="Coils"/>
    </source>
</evidence>
<keyword evidence="4" id="KW-1185">Reference proteome</keyword>
<evidence type="ECO:0000313" key="4">
    <source>
        <dbReference type="Proteomes" id="UP000006380"/>
    </source>
</evidence>
<evidence type="ECO:0000313" key="3">
    <source>
        <dbReference type="EMBL" id="EAU00187.1"/>
    </source>
</evidence>
<dbReference type="GO" id="GO:0015562">
    <property type="term" value="F:efflux transmembrane transporter activity"/>
    <property type="evidence" value="ECO:0007669"/>
    <property type="project" value="InterPro"/>
</dbReference>
<keyword evidence="1" id="KW-0175">Coiled coil</keyword>
<evidence type="ECO:0000256" key="2">
    <source>
        <dbReference type="SAM" id="SignalP"/>
    </source>
</evidence>
<proteinExistence type="predicted"/>
<dbReference type="KEGG" id="ccv:CCV52592_1275"/>
<protein>
    <submittedName>
        <fullName evidence="3">Type I secretion system, outer membrane protein, TolC family</fullName>
    </submittedName>
</protein>